<feature type="domain" description="ThuA-like" evidence="2">
    <location>
        <begin position="28"/>
        <end position="250"/>
    </location>
</feature>
<evidence type="ECO:0000256" key="1">
    <source>
        <dbReference type="SAM" id="SignalP"/>
    </source>
</evidence>
<dbReference type="PANTHER" id="PTHR40469:SF2">
    <property type="entry name" value="GALACTOSE-BINDING DOMAIN-LIKE SUPERFAMILY PROTEIN"/>
    <property type="match status" value="1"/>
</dbReference>
<accession>X5DCP2</accession>
<evidence type="ECO:0000313" key="3">
    <source>
        <dbReference type="EMBL" id="AHW60608.1"/>
    </source>
</evidence>
<keyword evidence="1" id="KW-0732">Signal</keyword>
<dbReference type="InterPro" id="IPR029062">
    <property type="entry name" value="Class_I_gatase-like"/>
</dbReference>
<proteinExistence type="predicted"/>
<dbReference type="Proteomes" id="UP000023772">
    <property type="component" value="Chromosome"/>
</dbReference>
<dbReference type="GO" id="GO:0016787">
    <property type="term" value="F:hydrolase activity"/>
    <property type="evidence" value="ECO:0007669"/>
    <property type="project" value="UniProtKB-KW"/>
</dbReference>
<dbReference type="Pfam" id="PF06283">
    <property type="entry name" value="ThuA"/>
    <property type="match status" value="1"/>
</dbReference>
<dbReference type="PANTHER" id="PTHR40469">
    <property type="entry name" value="SECRETED GLYCOSYL HYDROLASE"/>
    <property type="match status" value="1"/>
</dbReference>
<name>X5DCP2_9BACT</name>
<reference evidence="3 5" key="1">
    <citation type="submission" date="2014-03" db="EMBL/GenBank/DDBJ databases">
        <title>Complete genome sequence of a deeply braunched marine Bacteroidia bacterium Draconibacterium orientale type strain FH5T.</title>
        <authorList>
            <person name="Li X."/>
            <person name="Wang X."/>
            <person name="Xie Z."/>
            <person name="Du Z."/>
            <person name="Chen G."/>
        </authorList>
    </citation>
    <scope>NUCLEOTIDE SEQUENCE [LARGE SCALE GENOMIC DNA]</scope>
    <source>
        <strain evidence="3 5">FH5</strain>
    </source>
</reference>
<keyword evidence="3" id="KW-0378">Hydrolase</keyword>
<dbReference type="RefSeq" id="WP_038560475.1">
    <property type="nucleotide sequence ID" value="NZ_FOHT01000005.1"/>
</dbReference>
<dbReference type="SUPFAM" id="SSF52317">
    <property type="entry name" value="Class I glutamine amidotransferase-like"/>
    <property type="match status" value="1"/>
</dbReference>
<protein>
    <submittedName>
        <fullName evidence="3">Glycosyl hydrolase</fullName>
    </submittedName>
</protein>
<feature type="signal peptide" evidence="1">
    <location>
        <begin position="1"/>
        <end position="20"/>
    </location>
</feature>
<dbReference type="AlphaFoldDB" id="X5DCP2"/>
<dbReference type="eggNOG" id="COG3828">
    <property type="taxonomic scope" value="Bacteria"/>
</dbReference>
<feature type="chain" id="PRO_5010514963" evidence="1">
    <location>
        <begin position="21"/>
        <end position="253"/>
    </location>
</feature>
<evidence type="ECO:0000313" key="5">
    <source>
        <dbReference type="Proteomes" id="UP000023772"/>
    </source>
</evidence>
<keyword evidence="5" id="KW-1185">Reference proteome</keyword>
<dbReference type="STRING" id="1168034.FH5T_15790"/>
<reference evidence="4 6" key="2">
    <citation type="submission" date="2016-10" db="EMBL/GenBank/DDBJ databases">
        <authorList>
            <person name="de Groot N.N."/>
        </authorList>
    </citation>
    <scope>NUCLEOTIDE SEQUENCE [LARGE SCALE GENOMIC DNA]</scope>
    <source>
        <strain evidence="4 6">DSM 25947</strain>
    </source>
</reference>
<organism evidence="4 6">
    <name type="scientific">Draconibacterium orientale</name>
    <dbReference type="NCBI Taxonomy" id="1168034"/>
    <lineage>
        <taxon>Bacteria</taxon>
        <taxon>Pseudomonadati</taxon>
        <taxon>Bacteroidota</taxon>
        <taxon>Bacteroidia</taxon>
        <taxon>Marinilabiliales</taxon>
        <taxon>Prolixibacteraceae</taxon>
        <taxon>Draconibacterium</taxon>
    </lineage>
</organism>
<dbReference type="EMBL" id="FOHT01000005">
    <property type="protein sequence ID" value="SET05060.1"/>
    <property type="molecule type" value="Genomic_DNA"/>
</dbReference>
<evidence type="ECO:0000259" key="2">
    <source>
        <dbReference type="Pfam" id="PF06283"/>
    </source>
</evidence>
<evidence type="ECO:0000313" key="6">
    <source>
        <dbReference type="Proteomes" id="UP000181981"/>
    </source>
</evidence>
<dbReference type="Gene3D" id="3.40.50.880">
    <property type="match status" value="1"/>
</dbReference>
<dbReference type="EMBL" id="CP007451">
    <property type="protein sequence ID" value="AHW60608.1"/>
    <property type="molecule type" value="Genomic_DNA"/>
</dbReference>
<dbReference type="HOGENOM" id="CLU_057383_1_2_10"/>
<gene>
    <name evidence="3" type="ORF">FH5T_15790</name>
    <name evidence="4" type="ORF">SAMN05444285_10576</name>
</gene>
<dbReference type="KEGG" id="dori:FH5T_15790"/>
<sequence length="253" mass="28834">MKKLQSIIFLLLVLNISCFAVSPKKAVNVLVLTERGGWHEEFVVAALEWLDEFGAENNFKFTELNHAKDIDAAMLKKYDVFLQLNYPPYTWSKEGEDAFIECIEKGKIGWVGFHHASLLGEFDGYPMWNWFSDFMGGIRFKGYIAETASGTVNVEDKTHPVMKDVNPSFVLPDDEWYTFDKNPRQNVHVLATVDESTYKPASDVKMGDHPAIWTNGKVKARNVYFLMGHAKTLFDSDDFKKMLSNSLLWAAGE</sequence>
<dbReference type="Proteomes" id="UP000181981">
    <property type="component" value="Unassembled WGS sequence"/>
</dbReference>
<evidence type="ECO:0000313" key="4">
    <source>
        <dbReference type="EMBL" id="SET05060.1"/>
    </source>
</evidence>
<dbReference type="InterPro" id="IPR029010">
    <property type="entry name" value="ThuA-like"/>
</dbReference>
<dbReference type="OrthoDB" id="9775889at2"/>